<feature type="transmembrane region" description="Helical" evidence="1">
    <location>
        <begin position="40"/>
        <end position="62"/>
    </location>
</feature>
<name>A0A444WFC5_9FLAO</name>
<keyword evidence="3" id="KW-1185">Reference proteome</keyword>
<comment type="caution">
    <text evidence="2">The sequence shown here is derived from an EMBL/GenBank/DDBJ whole genome shotgun (WGS) entry which is preliminary data.</text>
</comment>
<keyword evidence="1" id="KW-1133">Transmembrane helix</keyword>
<evidence type="ECO:0000313" key="2">
    <source>
        <dbReference type="EMBL" id="RYJ44476.1"/>
    </source>
</evidence>
<reference evidence="2 3" key="1">
    <citation type="submission" date="2014-12" db="EMBL/GenBank/DDBJ databases">
        <title>Genome sequence of Flavobacterium beibuense RSKm HC5.</title>
        <authorList>
            <person name="Kim J.F."/>
            <person name="Song J.Y."/>
            <person name="Kwak M.-J."/>
            <person name="Lee S.-W."/>
        </authorList>
    </citation>
    <scope>NUCLEOTIDE SEQUENCE [LARGE SCALE GENOMIC DNA]</scope>
    <source>
        <strain evidence="2 3">RSKm HC5</strain>
    </source>
</reference>
<dbReference type="Proteomes" id="UP000289775">
    <property type="component" value="Unassembled WGS sequence"/>
</dbReference>
<dbReference type="AlphaFoldDB" id="A0A444WFC5"/>
<keyword evidence="1" id="KW-0812">Transmembrane</keyword>
<protein>
    <submittedName>
        <fullName evidence="2">Uncharacterized protein</fullName>
    </submittedName>
</protein>
<sequence>MFVSKWWMVNVPDGPGEVIMYGFPFIYLAPGFHTSLSNQIFLLPLLGNLLVYFSISFVIIYIINRIKRIVMSKLIITGIWVITVLPLIFTILIALNPDNVYSLKCNCQTQVIKSGFDLDAQGYWTPHMTVEKAKQK</sequence>
<gene>
    <name evidence="2" type="ORF">NU09_1086</name>
</gene>
<evidence type="ECO:0000313" key="3">
    <source>
        <dbReference type="Proteomes" id="UP000289775"/>
    </source>
</evidence>
<organism evidence="2 3">
    <name type="scientific">Flavobacterium beibuense</name>
    <dbReference type="NCBI Taxonomy" id="657326"/>
    <lineage>
        <taxon>Bacteria</taxon>
        <taxon>Pseudomonadati</taxon>
        <taxon>Bacteroidota</taxon>
        <taxon>Flavobacteriia</taxon>
        <taxon>Flavobacteriales</taxon>
        <taxon>Flavobacteriaceae</taxon>
        <taxon>Flavobacterium</taxon>
    </lineage>
</organism>
<evidence type="ECO:0000256" key="1">
    <source>
        <dbReference type="SAM" id="Phobius"/>
    </source>
</evidence>
<keyword evidence="1" id="KW-0472">Membrane</keyword>
<feature type="transmembrane region" description="Helical" evidence="1">
    <location>
        <begin position="74"/>
        <end position="95"/>
    </location>
</feature>
<proteinExistence type="predicted"/>
<dbReference type="EMBL" id="JUIW01000003">
    <property type="protein sequence ID" value="RYJ44476.1"/>
    <property type="molecule type" value="Genomic_DNA"/>
</dbReference>
<accession>A0A444WFC5</accession>